<keyword evidence="4 9" id="KW-1003">Cell membrane</keyword>
<evidence type="ECO:0000256" key="1">
    <source>
        <dbReference type="ARBA" id="ARBA00004651"/>
    </source>
</evidence>
<evidence type="ECO:0000256" key="3">
    <source>
        <dbReference type="ARBA" id="ARBA00022448"/>
    </source>
</evidence>
<dbReference type="PANTHER" id="PTHR30330:SF1">
    <property type="entry name" value="AMINO-ACID CARRIER PROTEIN ALST"/>
    <property type="match status" value="1"/>
</dbReference>
<feature type="transmembrane region" description="Helical" evidence="9">
    <location>
        <begin position="406"/>
        <end position="427"/>
    </location>
</feature>
<dbReference type="EMBL" id="FOUP01000026">
    <property type="protein sequence ID" value="SFO82557.1"/>
    <property type="molecule type" value="Genomic_DNA"/>
</dbReference>
<evidence type="ECO:0000256" key="4">
    <source>
        <dbReference type="ARBA" id="ARBA00022475"/>
    </source>
</evidence>
<feature type="transmembrane region" description="Helical" evidence="9">
    <location>
        <begin position="197"/>
        <end position="218"/>
    </location>
</feature>
<evidence type="ECO:0000313" key="12">
    <source>
        <dbReference type="Proteomes" id="UP000199398"/>
    </source>
</evidence>
<evidence type="ECO:0000256" key="8">
    <source>
        <dbReference type="ARBA" id="ARBA00023136"/>
    </source>
</evidence>
<organism evidence="11 12">
    <name type="scientific">Saccharopolyspora antimicrobica</name>
    <dbReference type="NCBI Taxonomy" id="455193"/>
    <lineage>
        <taxon>Bacteria</taxon>
        <taxon>Bacillati</taxon>
        <taxon>Actinomycetota</taxon>
        <taxon>Actinomycetes</taxon>
        <taxon>Pseudonocardiales</taxon>
        <taxon>Pseudonocardiaceae</taxon>
        <taxon>Saccharopolyspora</taxon>
    </lineage>
</organism>
<dbReference type="PRINTS" id="PR00175">
    <property type="entry name" value="NAALASMPORT"/>
</dbReference>
<feature type="transmembrane region" description="Helical" evidence="9">
    <location>
        <begin position="433"/>
        <end position="453"/>
    </location>
</feature>
<reference evidence="11 12" key="1">
    <citation type="submission" date="2016-10" db="EMBL/GenBank/DDBJ databases">
        <authorList>
            <person name="de Groot N.N."/>
        </authorList>
    </citation>
    <scope>NUCLEOTIDE SEQUENCE [LARGE SCALE GENOMIC DNA]</scope>
    <source>
        <strain evidence="11 12">CPCC 201259</strain>
    </source>
</reference>
<accession>A0A1I5KC13</accession>
<dbReference type="GO" id="GO:0005283">
    <property type="term" value="F:amino acid:sodium symporter activity"/>
    <property type="evidence" value="ECO:0007669"/>
    <property type="project" value="InterPro"/>
</dbReference>
<dbReference type="STRING" id="455193.SAMN05421805_12654"/>
<feature type="transmembrane region" description="Helical" evidence="9">
    <location>
        <begin position="363"/>
        <end position="386"/>
    </location>
</feature>
<evidence type="ECO:0000256" key="2">
    <source>
        <dbReference type="ARBA" id="ARBA00009261"/>
    </source>
</evidence>
<feature type="transmembrane region" description="Helical" evidence="9">
    <location>
        <begin position="26"/>
        <end position="44"/>
    </location>
</feature>
<comment type="similarity">
    <text evidence="2 9">Belongs to the alanine or glycine:cation symporter (AGCS) (TC 2.A.25) family.</text>
</comment>
<protein>
    <submittedName>
        <fullName evidence="10">AGCS family alanine or glycine:cation symporter</fullName>
    </submittedName>
    <submittedName>
        <fullName evidence="11">Alanine or glycine:cation symporter, AGCS family</fullName>
    </submittedName>
</protein>
<dbReference type="Gene3D" id="1.20.1740.10">
    <property type="entry name" value="Amino acid/polyamine transporter I"/>
    <property type="match status" value="1"/>
</dbReference>
<feature type="transmembrane region" description="Helical" evidence="9">
    <location>
        <begin position="80"/>
        <end position="104"/>
    </location>
</feature>
<feature type="transmembrane region" description="Helical" evidence="9">
    <location>
        <begin position="110"/>
        <end position="133"/>
    </location>
</feature>
<dbReference type="Proteomes" id="UP000270697">
    <property type="component" value="Unassembled WGS sequence"/>
</dbReference>
<keyword evidence="13" id="KW-1185">Reference proteome</keyword>
<evidence type="ECO:0000256" key="9">
    <source>
        <dbReference type="RuleBase" id="RU363064"/>
    </source>
</evidence>
<dbReference type="Pfam" id="PF01235">
    <property type="entry name" value="Na_Ala_symp"/>
    <property type="match status" value="1"/>
</dbReference>
<keyword evidence="7 9" id="KW-1133">Transmembrane helix</keyword>
<dbReference type="GO" id="GO:0005886">
    <property type="term" value="C:plasma membrane"/>
    <property type="evidence" value="ECO:0007669"/>
    <property type="project" value="UniProtKB-SubCell"/>
</dbReference>
<dbReference type="RefSeq" id="WP_246025098.1">
    <property type="nucleotide sequence ID" value="NZ_FOUP01000026.1"/>
</dbReference>
<evidence type="ECO:0000256" key="7">
    <source>
        <dbReference type="ARBA" id="ARBA00022989"/>
    </source>
</evidence>
<evidence type="ECO:0000313" key="10">
    <source>
        <dbReference type="EMBL" id="RKT81942.1"/>
    </source>
</evidence>
<sequence length="495" mass="52750">MLRTTPAERFYVEALNDAIVALNDTFWLYLIIPVLAVLSLYFTFRSGAVQIRMIPEMVRAMVGKAETAEDGKKAISSFQAFAISAAARIGTGNIAGVATAIALGGPGAVFWMWIMGLVVGAASFVESTLAQLYKVRDKSGFRGGPAYYMLHGLRAKWMGVLFAVVITVTFGFVFNAVQSNTIVGAIMTSVEATGATGMSWLEPVLGLALVAVTAAVIFGGVRRIAHVAQLLVPFMAGLYMILGLVIVVLNIDALPSVFGQIFANAFGFEEMAAGGVGAAIVQGVRRGMFSNEAGLGSAPNAGATASVSHPVKQGLVQTLGVYVDTLLVCSTTAFIVLLSNPTYGENRGPTMTQEALQFNLGNWSLHLLTLIILLVAFTSVLGNYFYGESNVGFLTQNRAVLTGYRWVVLVVTFLGAIGSSDLVWNLADTTMGLMALVNLAAIAPLSAIAFKLLKDYNEQRKQGLDPVFTRDRLPELTGVECWEPKATEPERTSAS</sequence>
<dbReference type="AlphaFoldDB" id="A0A1I5KC13"/>
<evidence type="ECO:0000313" key="11">
    <source>
        <dbReference type="EMBL" id="SFO82557.1"/>
    </source>
</evidence>
<feature type="transmembrane region" description="Helical" evidence="9">
    <location>
        <begin position="230"/>
        <end position="251"/>
    </location>
</feature>
<gene>
    <name evidence="10" type="ORF">ATL45_0181</name>
    <name evidence="11" type="ORF">SAMN05421805_12654</name>
</gene>
<evidence type="ECO:0000256" key="5">
    <source>
        <dbReference type="ARBA" id="ARBA00022692"/>
    </source>
</evidence>
<keyword evidence="5 9" id="KW-0812">Transmembrane</keyword>
<feature type="transmembrane region" description="Helical" evidence="9">
    <location>
        <begin position="157"/>
        <end position="177"/>
    </location>
</feature>
<dbReference type="FunFam" id="1.20.1740.10:FF:000004">
    <property type="entry name" value="Sodium:alanine symporter family protein"/>
    <property type="match status" value="1"/>
</dbReference>
<keyword evidence="8 9" id="KW-0472">Membrane</keyword>
<dbReference type="Proteomes" id="UP000199398">
    <property type="component" value="Unassembled WGS sequence"/>
</dbReference>
<feature type="transmembrane region" description="Helical" evidence="9">
    <location>
        <begin position="321"/>
        <end position="343"/>
    </location>
</feature>
<dbReference type="EMBL" id="RBXX01000002">
    <property type="protein sequence ID" value="RKT81942.1"/>
    <property type="molecule type" value="Genomic_DNA"/>
</dbReference>
<dbReference type="NCBIfam" id="TIGR00835">
    <property type="entry name" value="agcS"/>
    <property type="match status" value="1"/>
</dbReference>
<reference evidence="10 13" key="2">
    <citation type="submission" date="2018-10" db="EMBL/GenBank/DDBJ databases">
        <title>Sequencing the genomes of 1000 actinobacteria strains.</title>
        <authorList>
            <person name="Klenk H.-P."/>
        </authorList>
    </citation>
    <scope>NUCLEOTIDE SEQUENCE [LARGE SCALE GENOMIC DNA]</scope>
    <source>
        <strain evidence="10 13">DSM 45119</strain>
    </source>
</reference>
<dbReference type="PANTHER" id="PTHR30330">
    <property type="entry name" value="AGSS FAMILY TRANSPORTER, SODIUM-ALANINE"/>
    <property type="match status" value="1"/>
</dbReference>
<proteinExistence type="inferred from homology"/>
<feature type="transmembrane region" description="Helical" evidence="9">
    <location>
        <begin position="257"/>
        <end position="281"/>
    </location>
</feature>
<evidence type="ECO:0000313" key="13">
    <source>
        <dbReference type="Proteomes" id="UP000270697"/>
    </source>
</evidence>
<dbReference type="InterPro" id="IPR001463">
    <property type="entry name" value="Na/Ala_symport"/>
</dbReference>
<keyword evidence="6 9" id="KW-0769">Symport</keyword>
<keyword evidence="3 9" id="KW-0813">Transport</keyword>
<comment type="subcellular location">
    <subcellularLocation>
        <location evidence="1 9">Cell membrane</location>
        <topology evidence="1 9">Multi-pass membrane protein</topology>
    </subcellularLocation>
</comment>
<evidence type="ECO:0000256" key="6">
    <source>
        <dbReference type="ARBA" id="ARBA00022847"/>
    </source>
</evidence>
<name>A0A1I5KC13_9PSEU</name>